<dbReference type="InterPro" id="IPR015797">
    <property type="entry name" value="NUDIX_hydrolase-like_dom_sf"/>
</dbReference>
<evidence type="ECO:0000313" key="4">
    <source>
        <dbReference type="Proteomes" id="UP000008694"/>
    </source>
</evidence>
<dbReference type="STRING" id="81972.B2BXJ8"/>
<name>B2BXJ8_ARALL</name>
<dbReference type="AlphaFoldDB" id="B2BXJ8"/>
<proteinExistence type="predicted"/>
<dbReference type="GO" id="GO:0005737">
    <property type="term" value="C:cytoplasm"/>
    <property type="evidence" value="ECO:0007669"/>
    <property type="project" value="TreeGrafter"/>
</dbReference>
<reference evidence="3" key="3">
    <citation type="submission" date="2010-06" db="EMBL/GenBank/DDBJ databases">
        <title>The basis of rapid genome size change in Arabidopsis.</title>
        <authorList>
            <consortium name="US DOE Joint Genome Institute (JGI-PGF)"/>
            <person name="Bakker E."/>
            <person name="Bergelson J."/>
            <person name="Cheng J.Fang."/>
            <person name="Clark R.M."/>
            <person name="Fawcett J."/>
            <person name="Gaut B."/>
            <person name="Grigoriev I."/>
            <person name="Gundlach H."/>
            <person name="Guo Y."/>
            <person name="Haberer G."/>
            <person name="Hollister J."/>
            <person name="Hu T.T."/>
            <person name="Mayer K.F.X."/>
            <person name="Nasrallah J."/>
            <person name="Nordborg M."/>
            <person name="Otillar R."/>
            <person name="Pattyn P."/>
            <person name="Schmutz J."/>
            <person name="Spannagl M."/>
            <person name="van de Peer Y."/>
            <person name="Wang X."/>
            <person name="Weigel D."/>
            <person name="Yang L."/>
        </authorList>
    </citation>
    <scope>NUCLEOTIDE SEQUENCE</scope>
</reference>
<dbReference type="InterPro" id="IPR000086">
    <property type="entry name" value="NUDIX_hydrolase_dom"/>
</dbReference>
<dbReference type="Proteomes" id="UP000008694">
    <property type="component" value="Unassembled WGS sequence"/>
</dbReference>
<protein>
    <recommendedName>
        <fullName evidence="1">Nudix hydrolase domain-containing protein</fullName>
    </recommendedName>
</protein>
<dbReference type="SUPFAM" id="SSF55811">
    <property type="entry name" value="Nudix"/>
    <property type="match status" value="1"/>
</dbReference>
<dbReference type="PANTHER" id="PTHR23114">
    <property type="entry name" value="M7GPPPN-MRNA HYDROLASE"/>
    <property type="match status" value="1"/>
</dbReference>
<organism evidence="2">
    <name type="scientific">Arabidopsis lyrata subsp. lyrata</name>
    <name type="common">Lyre-leaved rock-cress</name>
    <dbReference type="NCBI Taxonomy" id="81972"/>
    <lineage>
        <taxon>Eukaryota</taxon>
        <taxon>Viridiplantae</taxon>
        <taxon>Streptophyta</taxon>
        <taxon>Embryophyta</taxon>
        <taxon>Tracheophyta</taxon>
        <taxon>Spermatophyta</taxon>
        <taxon>Magnoliopsida</taxon>
        <taxon>eudicotyledons</taxon>
        <taxon>Gunneridae</taxon>
        <taxon>Pentapetalae</taxon>
        <taxon>rosids</taxon>
        <taxon>malvids</taxon>
        <taxon>Brassicales</taxon>
        <taxon>Brassicaceae</taxon>
        <taxon>Camelineae</taxon>
        <taxon>Arabidopsis</taxon>
    </lineage>
</organism>
<reference evidence="4" key="4">
    <citation type="journal article" date="2011" name="Nat. Genet.">
        <title>The Arabidopsis lyrata genome sequence and the basis of rapid genome size change.</title>
        <authorList>
            <person name="Hu T.T."/>
            <person name="Pattyn P."/>
            <person name="Bakker E.G."/>
            <person name="Cao J."/>
            <person name="Cheng J.-F."/>
            <person name="Clark R.M."/>
            <person name="Fahlgren N."/>
            <person name="Fawcett J.A."/>
            <person name="Grimwood J."/>
            <person name="Gundlach H."/>
            <person name="Haberer G."/>
            <person name="Hollister J.D."/>
            <person name="Ossowski S."/>
            <person name="Ottilar R.P."/>
            <person name="Salamov A.A."/>
            <person name="Schneeberger K."/>
            <person name="Spannagl M."/>
            <person name="Wang X."/>
            <person name="Yang L."/>
            <person name="Nasrallah M.E."/>
            <person name="Bergelson J."/>
            <person name="Carrington J.C."/>
            <person name="Gaut B.S."/>
            <person name="Schmutz J."/>
            <person name="Mayer K.F.X."/>
            <person name="Van de Peer Y."/>
            <person name="Grigoriev I.V."/>
            <person name="Nordborg M."/>
            <person name="Weigel D."/>
            <person name="Guo Y.-L."/>
        </authorList>
    </citation>
    <scope>NUCLEOTIDE SEQUENCE [LARGE SCALE GENOMIC DNA]</scope>
    <source>
        <strain evidence="4">cv. MN47</strain>
    </source>
</reference>
<dbReference type="GO" id="GO:0000290">
    <property type="term" value="P:deadenylation-dependent decapping of nuclear-transcribed mRNA"/>
    <property type="evidence" value="ECO:0007669"/>
    <property type="project" value="TreeGrafter"/>
</dbReference>
<evidence type="ECO:0000259" key="1">
    <source>
        <dbReference type="PROSITE" id="PS51462"/>
    </source>
</evidence>
<dbReference type="PROSITE" id="PS51462">
    <property type="entry name" value="NUDIX"/>
    <property type="match status" value="1"/>
</dbReference>
<keyword evidence="4" id="KW-1185">Reference proteome</keyword>
<dbReference type="Pfam" id="PF00293">
    <property type="entry name" value="NUDIX"/>
    <property type="match status" value="1"/>
</dbReference>
<sequence length="196" mass="22808">MRDSSEGRLVASTVVMISEENKQNKIPVLASEICTAASFKQHFHTPWRVSLSRRVLPKRNELIEEKDKCDRLRRHAKNPADIVKLFTSHKRSLPVSGAIILDEDFEKVLLVKRYKGPSWTFPRGKKDYEDKEDYMCAIREVLEETRFDISNLLDKKHYLQKFFDKQRACRYIVAGVSTNTTFAPQTKHEIEVHANS</sequence>
<dbReference type="EMBL" id="GL348716">
    <property type="protein sequence ID" value="EFH57302.1"/>
    <property type="molecule type" value="Genomic_DNA"/>
</dbReference>
<reference evidence="3" key="2">
    <citation type="submission" date="2009-11" db="EMBL/GenBank/DDBJ databases">
        <authorList>
            <consortium name="US DOE Joint Genome Institute (JGI-PGF)"/>
            <person name="Ottilar R."/>
            <person name="Schmutz J."/>
            <person name="Salamov A."/>
            <person name="Cheng J.F."/>
            <person name="Lucas S."/>
            <person name="Pitluck S."/>
            <person name="Gundlach H."/>
            <person name="Guo Y."/>
            <person name="Haberer G."/>
            <person name="Nasrallah J."/>
            <person name="Mayer K.F.X."/>
            <person name="van de Peer Y."/>
            <person name="Weigel D."/>
            <person name="Grigoriev I.V."/>
        </authorList>
    </citation>
    <scope>NUCLEOTIDE SEQUENCE</scope>
</reference>
<dbReference type="Gene3D" id="3.90.79.10">
    <property type="entry name" value="Nucleoside Triphosphate Pyrophosphohydrolase"/>
    <property type="match status" value="1"/>
</dbReference>
<accession>B2BXJ8</accession>
<evidence type="ECO:0000313" key="3">
    <source>
        <dbReference type="EMBL" id="EFH57302.1"/>
    </source>
</evidence>
<reference evidence="2" key="1">
    <citation type="submission" date="2007-09" db="EMBL/GenBank/DDBJ databases">
        <title>Evolution of a short chain dehydrogenase (tropinone-reductase-like) gene family in the Brassicaceae.</title>
        <authorList>
            <person name="Schmid K.J."/>
            <person name="Navarro-Quezada A."/>
        </authorList>
    </citation>
    <scope>NUCLEOTIDE SEQUENCE</scope>
</reference>
<dbReference type="eggNOG" id="KOG2937">
    <property type="taxonomic scope" value="Eukaryota"/>
</dbReference>
<gene>
    <name evidence="3" type="ORF">ARALYDRAFT_320707</name>
</gene>
<feature type="domain" description="Nudix hydrolase" evidence="1">
    <location>
        <begin position="91"/>
        <end position="196"/>
    </location>
</feature>
<dbReference type="PANTHER" id="PTHR23114:SF17">
    <property type="entry name" value="M7GPPPN-MRNA HYDROLASE"/>
    <property type="match status" value="1"/>
</dbReference>
<dbReference type="Gramene" id="fgenesh1_pm.C_scaffold_4000764">
    <property type="protein sequence ID" value="fgenesh1_pm.C_scaffold_4000764"/>
    <property type="gene ID" value="fgenesh1_pm.C_scaffold_4000764"/>
</dbReference>
<dbReference type="EMBL" id="EU162608">
    <property type="protein sequence ID" value="ABW81035.1"/>
    <property type="molecule type" value="Genomic_DNA"/>
</dbReference>
<evidence type="ECO:0000313" key="2">
    <source>
        <dbReference type="EMBL" id="ABW81035.1"/>
    </source>
</evidence>
<dbReference type="HOGENOM" id="CLU_1391939_0_0_1"/>